<keyword evidence="2" id="KW-0808">Transferase</keyword>
<keyword evidence="2" id="KW-0012">Acyltransferase</keyword>
<evidence type="ECO:0000313" key="2">
    <source>
        <dbReference type="EMBL" id="MFB2838587.1"/>
    </source>
</evidence>
<feature type="domain" description="N-acetyltransferase" evidence="1">
    <location>
        <begin position="3"/>
        <end position="146"/>
    </location>
</feature>
<organism evidence="2 3">
    <name type="scientific">Floridaenema evergladense BLCC-F167</name>
    <dbReference type="NCBI Taxonomy" id="3153639"/>
    <lineage>
        <taxon>Bacteria</taxon>
        <taxon>Bacillati</taxon>
        <taxon>Cyanobacteriota</taxon>
        <taxon>Cyanophyceae</taxon>
        <taxon>Oscillatoriophycideae</taxon>
        <taxon>Aerosakkonematales</taxon>
        <taxon>Aerosakkonemataceae</taxon>
        <taxon>Floridanema</taxon>
        <taxon>Floridanema evergladense</taxon>
    </lineage>
</organism>
<gene>
    <name evidence="2" type="ORF">ACE1CA_29200</name>
</gene>
<dbReference type="EMBL" id="JBHFNT010000256">
    <property type="protein sequence ID" value="MFB2838587.1"/>
    <property type="molecule type" value="Genomic_DNA"/>
</dbReference>
<dbReference type="Gene3D" id="3.40.630.30">
    <property type="match status" value="1"/>
</dbReference>
<name>A0ABV4WU06_9CYAN</name>
<dbReference type="InterPro" id="IPR000182">
    <property type="entry name" value="GNAT_dom"/>
</dbReference>
<dbReference type="GO" id="GO:0016746">
    <property type="term" value="F:acyltransferase activity"/>
    <property type="evidence" value="ECO:0007669"/>
    <property type="project" value="UniProtKB-KW"/>
</dbReference>
<dbReference type="PROSITE" id="PS51186">
    <property type="entry name" value="GNAT"/>
    <property type="match status" value="1"/>
</dbReference>
<reference evidence="2 3" key="1">
    <citation type="submission" date="2024-09" db="EMBL/GenBank/DDBJ databases">
        <title>Floridaenema gen nov. (Aerosakkonemataceae, Aerosakkonematales ord. nov., Cyanobacteria) from benthic tropical and subtropical fresh waters, with the description of four new species.</title>
        <authorList>
            <person name="Moretto J.A."/>
            <person name="Berthold D.E."/>
            <person name="Lefler F.W."/>
            <person name="Huang I.-S."/>
            <person name="Laughinghouse H. IV."/>
        </authorList>
    </citation>
    <scope>NUCLEOTIDE SEQUENCE [LARGE SCALE GENOMIC DNA]</scope>
    <source>
        <strain evidence="2 3">BLCC-F167</strain>
    </source>
</reference>
<proteinExistence type="predicted"/>
<dbReference type="InterPro" id="IPR016181">
    <property type="entry name" value="Acyl_CoA_acyltransferase"/>
</dbReference>
<accession>A0ABV4WU06</accession>
<protein>
    <submittedName>
        <fullName evidence="2">GNAT family N-acetyltransferase</fullName>
        <ecNumber evidence="2">2.3.-.-</ecNumber>
    </submittedName>
</protein>
<dbReference type="SUPFAM" id="SSF55729">
    <property type="entry name" value="Acyl-CoA N-acyltransferases (Nat)"/>
    <property type="match status" value="1"/>
</dbReference>
<dbReference type="Proteomes" id="UP001576780">
    <property type="component" value="Unassembled WGS sequence"/>
</dbReference>
<evidence type="ECO:0000259" key="1">
    <source>
        <dbReference type="PROSITE" id="PS51186"/>
    </source>
</evidence>
<evidence type="ECO:0000313" key="3">
    <source>
        <dbReference type="Proteomes" id="UP001576780"/>
    </source>
</evidence>
<dbReference type="EC" id="2.3.-.-" evidence="2"/>
<feature type="non-terminal residue" evidence="2">
    <location>
        <position position="216"/>
    </location>
</feature>
<keyword evidence="3" id="KW-1185">Reference proteome</keyword>
<dbReference type="Pfam" id="PF00583">
    <property type="entry name" value="Acetyltransf_1"/>
    <property type="match status" value="1"/>
</dbReference>
<dbReference type="CDD" id="cd04301">
    <property type="entry name" value="NAT_SF"/>
    <property type="match status" value="1"/>
</dbReference>
<comment type="caution">
    <text evidence="2">The sequence shown here is derived from an EMBL/GenBank/DDBJ whole genome shotgun (WGS) entry which is preliminary data.</text>
</comment>
<sequence>MNISIRLLQENELTTADRTFRLAFGTFIGLPQPSDFGSDANYIQPRWQIDPTAAFAAFVDGQLVGSNIAANWGSVGTFGPLTVHPDFWNQGIAQHLIEPAIAKFAQWGTRQAGLFTFPNSPKHHALYQKFGFYPRFLTFIMTKPIEASPQDLPLIKYSQLNPQQQADCLKECSQLTDAIYSGLDLSREIKAVQAQNLGDTVLLWDETGLAGFAICH</sequence>
<dbReference type="RefSeq" id="WP_413280893.1">
    <property type="nucleotide sequence ID" value="NZ_JBHFNT010000256.1"/>
</dbReference>